<keyword evidence="2" id="KW-1185">Reference proteome</keyword>
<dbReference type="RefSeq" id="WP_092722238.1">
    <property type="nucleotide sequence ID" value="NZ_FNNO01000002.1"/>
</dbReference>
<dbReference type="AlphaFoldDB" id="A0A8X8LE05"/>
<gene>
    <name evidence="1" type="ORF">SAMN05444410_102146</name>
</gene>
<evidence type="ECO:0000313" key="2">
    <source>
        <dbReference type="Proteomes" id="UP000198711"/>
    </source>
</evidence>
<evidence type="ECO:0000313" key="1">
    <source>
        <dbReference type="EMBL" id="SDW37528.1"/>
    </source>
</evidence>
<accession>A0A8X8LE05</accession>
<name>A0A8X8LE05_9BACT</name>
<dbReference type="Proteomes" id="UP000198711">
    <property type="component" value="Unassembled WGS sequence"/>
</dbReference>
<comment type="caution">
    <text evidence="1">The sequence shown here is derived from an EMBL/GenBank/DDBJ whole genome shotgun (WGS) entry which is preliminary data.</text>
</comment>
<sequence length="175" mass="20132">MRRGFIIDKITNSIEERTSGKSFATDIVPILSNEIRNIHKKDGWYFNWKNEFKIKNHRVYKLVLAGKEDIQGLISLEPQANQLFIEMHLIESAPHNYGSRKKYLGVPANLVAFACKMSFEIGFDGFVAFKAKTKLKGHYAETLGAQDLGLDDRMAVFTEEAKKLVNSYYKDFFKK</sequence>
<dbReference type="EMBL" id="FNNO01000002">
    <property type="protein sequence ID" value="SDW37528.1"/>
    <property type="molecule type" value="Genomic_DNA"/>
</dbReference>
<organism evidence="1 2">
    <name type="scientific">Hydrobacter penzbergensis</name>
    <dbReference type="NCBI Taxonomy" id="1235997"/>
    <lineage>
        <taxon>Bacteria</taxon>
        <taxon>Pseudomonadati</taxon>
        <taxon>Bacteroidota</taxon>
        <taxon>Chitinophagia</taxon>
        <taxon>Chitinophagales</taxon>
        <taxon>Chitinophagaceae</taxon>
        <taxon>Hydrobacter</taxon>
    </lineage>
</organism>
<proteinExistence type="predicted"/>
<reference evidence="1 2" key="1">
    <citation type="submission" date="2016-10" db="EMBL/GenBank/DDBJ databases">
        <authorList>
            <person name="Varghese N."/>
            <person name="Submissions S."/>
        </authorList>
    </citation>
    <scope>NUCLEOTIDE SEQUENCE [LARGE SCALE GENOMIC DNA]</scope>
    <source>
        <strain evidence="1 2">DSM 25353</strain>
    </source>
</reference>
<protein>
    <submittedName>
        <fullName evidence="1">Uncharacterized protein</fullName>
    </submittedName>
</protein>